<reference evidence="2" key="1">
    <citation type="submission" date="2016-10" db="EMBL/GenBank/DDBJ databases">
        <authorList>
            <person name="Varghese N."/>
            <person name="Submissions S."/>
        </authorList>
    </citation>
    <scope>NUCLEOTIDE SEQUENCE [LARGE SCALE GENOMIC DNA]</scope>
    <source>
        <strain evidence="2">ATCC 51557</strain>
    </source>
</reference>
<proteinExistence type="predicted"/>
<protein>
    <recommendedName>
        <fullName evidence="3">Plasmid partitioning associated protein-1</fullName>
    </recommendedName>
</protein>
<dbReference type="RefSeq" id="WP_091973842.1">
    <property type="nucleotide sequence ID" value="NZ_CP179487.1"/>
</dbReference>
<gene>
    <name evidence="1" type="ORF">SAMN02983004_01076</name>
</gene>
<accession>A0A1G4QE00</accession>
<name>A0A1G4QE00_BORJA</name>
<dbReference type="InterPro" id="IPR004180">
    <property type="entry name" value="DUF226_BOR_spp"/>
</dbReference>
<keyword evidence="2" id="KW-1185">Reference proteome</keyword>
<evidence type="ECO:0000313" key="1">
    <source>
        <dbReference type="EMBL" id="SCW42824.1"/>
    </source>
</evidence>
<dbReference type="OrthoDB" id="352859at2"/>
<dbReference type="Proteomes" id="UP000199262">
    <property type="component" value="Unassembled WGS sequence"/>
</dbReference>
<sequence>MNQALENLKSKKTEIELLTEKNNIFIKKEKINNKTLYHTRIFRDFFTFGLNQRKENKFFITLRSLFDKNKKNGFHLFGIEESINDEFLGMFYGFKRLTRPIFFRYEDIITKTVKIIPMYKIHYIEFRFKKGSVFCYIKAIHALTKKEKFKKKYAQSLLERIINLEHKVYRFYNKNLSNGGIITKWITKNQK</sequence>
<evidence type="ECO:0008006" key="3">
    <source>
        <dbReference type="Google" id="ProtNLM"/>
    </source>
</evidence>
<dbReference type="Pfam" id="PF02890">
    <property type="entry name" value="DUF226"/>
    <property type="match status" value="1"/>
</dbReference>
<organism evidence="1 2">
    <name type="scientific">Borreliella japonica</name>
    <name type="common">Borrelia japonica</name>
    <dbReference type="NCBI Taxonomy" id="34095"/>
    <lineage>
        <taxon>Bacteria</taxon>
        <taxon>Pseudomonadati</taxon>
        <taxon>Spirochaetota</taxon>
        <taxon>Spirochaetia</taxon>
        <taxon>Spirochaetales</taxon>
        <taxon>Borreliaceae</taxon>
        <taxon>Borreliella</taxon>
    </lineage>
</organism>
<dbReference type="EMBL" id="FMTE01000016">
    <property type="protein sequence ID" value="SCW42824.1"/>
    <property type="molecule type" value="Genomic_DNA"/>
</dbReference>
<evidence type="ECO:0000313" key="2">
    <source>
        <dbReference type="Proteomes" id="UP000199262"/>
    </source>
</evidence>
<dbReference type="AlphaFoldDB" id="A0A1G4QE00"/>